<keyword evidence="4" id="KW-1185">Reference proteome</keyword>
<reference evidence="2" key="1">
    <citation type="submission" date="2007-03" db="EMBL/GenBank/DDBJ databases">
        <title>Annotation of Culex pipiens quinquefasciatus.</title>
        <authorList>
            <consortium name="The Broad Institute Genome Sequencing Platform"/>
            <person name="Atkinson P.W."/>
            <person name="Hemingway J."/>
            <person name="Christensen B.M."/>
            <person name="Higgs S."/>
            <person name="Kodira C."/>
            <person name="Hannick L."/>
            <person name="Megy K."/>
            <person name="O'Leary S."/>
            <person name="Pearson M."/>
            <person name="Haas B.J."/>
            <person name="Mauceli E."/>
            <person name="Wortman J.R."/>
            <person name="Lee N.H."/>
            <person name="Guigo R."/>
            <person name="Stanke M."/>
            <person name="Alvarado L."/>
            <person name="Amedeo P."/>
            <person name="Antoine C.H."/>
            <person name="Arensburger P."/>
            <person name="Bidwell S.L."/>
            <person name="Crawford M."/>
            <person name="Camaro F."/>
            <person name="Devon K."/>
            <person name="Engels R."/>
            <person name="Hammond M."/>
            <person name="Howarth C."/>
            <person name="Koehrsen M."/>
            <person name="Lawson D."/>
            <person name="Montgomery P."/>
            <person name="Nene V."/>
            <person name="Nusbaum C."/>
            <person name="Puiu D."/>
            <person name="Romero-Severson J."/>
            <person name="Severson D.W."/>
            <person name="Shumway M."/>
            <person name="Sisk P."/>
            <person name="Stolte C."/>
            <person name="Zeng Q."/>
            <person name="Eisenstadt E."/>
            <person name="Fraser-Liggett C."/>
            <person name="Strausberg R."/>
            <person name="Galagan J."/>
            <person name="Birren B."/>
            <person name="Collins F.H."/>
        </authorList>
    </citation>
    <scope>NUCLEOTIDE SEQUENCE [LARGE SCALE GENOMIC DNA]</scope>
    <source>
        <strain evidence="2">JHB</strain>
    </source>
</reference>
<gene>
    <name evidence="3" type="primary">6048558</name>
    <name evidence="2" type="ORF">CpipJ_CPIJ014916</name>
</gene>
<dbReference type="AlphaFoldDB" id="B0X739"/>
<evidence type="ECO:0000313" key="2">
    <source>
        <dbReference type="EMBL" id="EDS41733.1"/>
    </source>
</evidence>
<protein>
    <submittedName>
        <fullName evidence="2 3">Uncharacterized protein</fullName>
    </submittedName>
</protein>
<reference evidence="3" key="2">
    <citation type="submission" date="2021-02" db="UniProtKB">
        <authorList>
            <consortium name="EnsemblMetazoa"/>
        </authorList>
    </citation>
    <scope>IDENTIFICATION</scope>
    <source>
        <strain evidence="3">JHB</strain>
    </source>
</reference>
<evidence type="ECO:0000256" key="1">
    <source>
        <dbReference type="SAM" id="SignalP"/>
    </source>
</evidence>
<evidence type="ECO:0000313" key="4">
    <source>
        <dbReference type="Proteomes" id="UP000002320"/>
    </source>
</evidence>
<accession>B0X739</accession>
<feature type="signal peptide" evidence="1">
    <location>
        <begin position="1"/>
        <end position="23"/>
    </location>
</feature>
<dbReference type="VEuPathDB" id="VectorBase:CPIJ014916"/>
<dbReference type="EnsemblMetazoa" id="CPIJ014916-RA">
    <property type="protein sequence ID" value="CPIJ014916-PA"/>
    <property type="gene ID" value="CPIJ014916"/>
</dbReference>
<dbReference type="EMBL" id="DS232436">
    <property type="protein sequence ID" value="EDS41733.1"/>
    <property type="molecule type" value="Genomic_DNA"/>
</dbReference>
<dbReference type="InParanoid" id="B0X739"/>
<dbReference type="KEGG" id="cqu:CpipJ_CPIJ014916"/>
<name>B0X739_CULQU</name>
<dbReference type="Proteomes" id="UP000002320">
    <property type="component" value="Unassembled WGS sequence"/>
</dbReference>
<evidence type="ECO:0000313" key="3">
    <source>
        <dbReference type="EnsemblMetazoa" id="CPIJ014916-PA"/>
    </source>
</evidence>
<dbReference type="HOGENOM" id="CLU_2266330_0_0_1"/>
<sequence>MAASAMIRISIVVIAVLVAYCQAQTDRYADMYRGPVVACSEISGYMIKLKEFLDEECTKLPEGCPWRVIRARKWYSRVAKQIDKRDCIADIRPRHFGAQPAIT</sequence>
<keyword evidence="1" id="KW-0732">Signal</keyword>
<proteinExistence type="predicted"/>
<feature type="chain" id="PRO_5014567218" evidence="1">
    <location>
        <begin position="24"/>
        <end position="103"/>
    </location>
</feature>
<organism>
    <name type="scientific">Culex quinquefasciatus</name>
    <name type="common">Southern house mosquito</name>
    <name type="synonym">Culex pungens</name>
    <dbReference type="NCBI Taxonomy" id="7176"/>
    <lineage>
        <taxon>Eukaryota</taxon>
        <taxon>Metazoa</taxon>
        <taxon>Ecdysozoa</taxon>
        <taxon>Arthropoda</taxon>
        <taxon>Hexapoda</taxon>
        <taxon>Insecta</taxon>
        <taxon>Pterygota</taxon>
        <taxon>Neoptera</taxon>
        <taxon>Endopterygota</taxon>
        <taxon>Diptera</taxon>
        <taxon>Nematocera</taxon>
        <taxon>Culicoidea</taxon>
        <taxon>Culicidae</taxon>
        <taxon>Culicinae</taxon>
        <taxon>Culicini</taxon>
        <taxon>Culex</taxon>
        <taxon>Culex</taxon>
    </lineage>
</organism>